<gene>
    <name evidence="2" type="ORF">BQ4739_LOCUS7981</name>
</gene>
<accession>A0A383VRT0</accession>
<evidence type="ECO:0000259" key="1">
    <source>
        <dbReference type="Pfam" id="PF01764"/>
    </source>
</evidence>
<dbReference type="Proteomes" id="UP000256970">
    <property type="component" value="Unassembled WGS sequence"/>
</dbReference>
<reference evidence="2 3" key="1">
    <citation type="submission" date="2016-10" db="EMBL/GenBank/DDBJ databases">
        <authorList>
            <person name="Cai Z."/>
        </authorList>
    </citation>
    <scope>NUCLEOTIDE SEQUENCE [LARGE SCALE GENOMIC DNA]</scope>
</reference>
<dbReference type="InterPro" id="IPR002921">
    <property type="entry name" value="Fungal_lipase-type"/>
</dbReference>
<keyword evidence="3" id="KW-1185">Reference proteome</keyword>
<dbReference type="GO" id="GO:0006629">
    <property type="term" value="P:lipid metabolic process"/>
    <property type="evidence" value="ECO:0007669"/>
    <property type="project" value="InterPro"/>
</dbReference>
<name>A0A383VRT0_TETOB</name>
<dbReference type="AlphaFoldDB" id="A0A383VRT0"/>
<dbReference type="InterPro" id="IPR029058">
    <property type="entry name" value="AB_hydrolase_fold"/>
</dbReference>
<dbReference type="Pfam" id="PF01764">
    <property type="entry name" value="Lipase_3"/>
    <property type="match status" value="1"/>
</dbReference>
<protein>
    <recommendedName>
        <fullName evidence="1">Fungal lipase-type domain-containing protein</fullName>
    </recommendedName>
</protein>
<dbReference type="EMBL" id="FNXT01000806">
    <property type="protein sequence ID" value="SZX67600.1"/>
    <property type="molecule type" value="Genomic_DNA"/>
</dbReference>
<proteinExistence type="predicted"/>
<feature type="domain" description="Fungal lipase-type" evidence="1">
    <location>
        <begin position="122"/>
        <end position="211"/>
    </location>
</feature>
<sequence>MEAEAATYNALFSSILNLQAWAMCGTQPAVVLSQQAQAKVQTQQQQQQQPKYPAPTGWTTTKVITLPGLSDGKLVNIPTAVVLQDTPSHTACAAANKKGATSSSQLLVLMRGALLQTDYSWYAFASSLVEAPEVGPGLLHQGAVNASGQVWSNGLQQALDDALASPCPPSSITLAGHSFGGAGATLLAPRVARYVQQKPAAATAAAAAAAAAAALPLRKALPAKLLGLIQQHGSSQPPLVSAVMFGAPPVSDAAYAAYFNRMVNTRRLEFELDPYNVIFKAWTPVPGGKPDPRFATVGGVIRWGPAAMPLQQQQWIKLAATPPGSPKLQQQLRQASGQTIGAGDALGGAVHACSYMCKTASYAGITNNWCLLHSEPSLAGKTASYCYSRMSIWGGSMFPTTPAFP</sequence>
<evidence type="ECO:0000313" key="3">
    <source>
        <dbReference type="Proteomes" id="UP000256970"/>
    </source>
</evidence>
<evidence type="ECO:0000313" key="2">
    <source>
        <dbReference type="EMBL" id="SZX67600.1"/>
    </source>
</evidence>
<dbReference type="SUPFAM" id="SSF53474">
    <property type="entry name" value="alpha/beta-Hydrolases"/>
    <property type="match status" value="1"/>
</dbReference>
<dbReference type="Gene3D" id="3.40.50.1820">
    <property type="entry name" value="alpha/beta hydrolase"/>
    <property type="match status" value="1"/>
</dbReference>
<organism evidence="2 3">
    <name type="scientific">Tetradesmus obliquus</name>
    <name type="common">Green alga</name>
    <name type="synonym">Acutodesmus obliquus</name>
    <dbReference type="NCBI Taxonomy" id="3088"/>
    <lineage>
        <taxon>Eukaryota</taxon>
        <taxon>Viridiplantae</taxon>
        <taxon>Chlorophyta</taxon>
        <taxon>core chlorophytes</taxon>
        <taxon>Chlorophyceae</taxon>
        <taxon>CS clade</taxon>
        <taxon>Sphaeropleales</taxon>
        <taxon>Scenedesmaceae</taxon>
        <taxon>Tetradesmus</taxon>
    </lineage>
</organism>